<protein>
    <submittedName>
        <fullName evidence="1">Uncharacterized protein</fullName>
    </submittedName>
</protein>
<dbReference type="RefSeq" id="WP_013843422.1">
    <property type="nucleotide sequence ID" value="NC_015589.1"/>
</dbReference>
<keyword evidence="2" id="KW-1185">Reference proteome</keyword>
<dbReference type="HOGENOM" id="CLU_2933904_0_0_9"/>
<evidence type="ECO:0000313" key="1">
    <source>
        <dbReference type="EMBL" id="AEG61676.1"/>
    </source>
</evidence>
<gene>
    <name evidence="1" type="ordered locus">Desru_3473</name>
</gene>
<sequence>MDRQEIREAFQRELDVILDIYEQLDKTTDPQVKAQLERRKRELIQLQIEYIEMLHKSMSS</sequence>
<name>F6DLN4_DESRL</name>
<dbReference type="Proteomes" id="UP000009234">
    <property type="component" value="Chromosome"/>
</dbReference>
<organism evidence="1 2">
    <name type="scientific">Desulforamulus ruminis (strain ATCC 23193 / DSM 2154 / NCIMB 8452 / DL)</name>
    <name type="common">Desulfotomaculum ruminis</name>
    <dbReference type="NCBI Taxonomy" id="696281"/>
    <lineage>
        <taxon>Bacteria</taxon>
        <taxon>Bacillati</taxon>
        <taxon>Bacillota</taxon>
        <taxon>Clostridia</taxon>
        <taxon>Eubacteriales</taxon>
        <taxon>Peptococcaceae</taxon>
        <taxon>Desulforamulus</taxon>
    </lineage>
</organism>
<reference evidence="1 2" key="2">
    <citation type="journal article" date="2012" name="Stand. Genomic Sci.">
        <title>Complete genome sequence of the sulfate-reducing firmicute Desulfotomaculum ruminis type strain (DL(T)).</title>
        <authorList>
            <person name="Spring S."/>
            <person name="Visser M."/>
            <person name="Lu M."/>
            <person name="Copeland A."/>
            <person name="Lapidus A."/>
            <person name="Lucas S."/>
            <person name="Cheng J.F."/>
            <person name="Han C."/>
            <person name="Tapia R."/>
            <person name="Goodwin L.A."/>
            <person name="Pitluck S."/>
            <person name="Ivanova N."/>
            <person name="Land M."/>
            <person name="Hauser L."/>
            <person name="Larimer F."/>
            <person name="Rohde M."/>
            <person name="Goker M."/>
            <person name="Detter J.C."/>
            <person name="Kyrpides N.C."/>
            <person name="Woyke T."/>
            <person name="Schaap P.J."/>
            <person name="Plugge C.M."/>
            <person name="Muyzer G."/>
            <person name="Kuever J."/>
            <person name="Pereira I.A."/>
            <person name="Parshina S.N."/>
            <person name="Bernier-Latmani R."/>
            <person name="Stams A.J."/>
            <person name="Klenk H.P."/>
        </authorList>
    </citation>
    <scope>NUCLEOTIDE SEQUENCE [LARGE SCALE GENOMIC DNA]</scope>
    <source>
        <strain evidence="2">ATCC 23193 / DSM 2154 / NCIB 8452 / DL</strain>
    </source>
</reference>
<evidence type="ECO:0000313" key="2">
    <source>
        <dbReference type="Proteomes" id="UP000009234"/>
    </source>
</evidence>
<accession>F6DLN4</accession>
<dbReference type="EMBL" id="CP002780">
    <property type="protein sequence ID" value="AEG61676.1"/>
    <property type="molecule type" value="Genomic_DNA"/>
</dbReference>
<proteinExistence type="predicted"/>
<reference evidence="2" key="1">
    <citation type="submission" date="2011-05" db="EMBL/GenBank/DDBJ databases">
        <title>Complete sequence of Desulfotomaculum ruminis DSM 2154.</title>
        <authorList>
            <person name="Lucas S."/>
            <person name="Copeland A."/>
            <person name="Lapidus A."/>
            <person name="Cheng J.-F."/>
            <person name="Goodwin L."/>
            <person name="Pitluck S."/>
            <person name="Lu M."/>
            <person name="Detter J.C."/>
            <person name="Han C."/>
            <person name="Tapia R."/>
            <person name="Land M."/>
            <person name="Hauser L."/>
            <person name="Kyrpides N."/>
            <person name="Ivanova N."/>
            <person name="Mikhailova N."/>
            <person name="Pagani I."/>
            <person name="Stams A.J.M."/>
            <person name="Plugge C.M."/>
            <person name="Muyzer G."/>
            <person name="Kuever J."/>
            <person name="Parshina S.N."/>
            <person name="Ivanova A.E."/>
            <person name="Nazina T.N."/>
            <person name="Brambilla E."/>
            <person name="Spring S."/>
            <person name="Klenk H.-P."/>
            <person name="Woyke T."/>
        </authorList>
    </citation>
    <scope>NUCLEOTIDE SEQUENCE [LARGE SCALE GENOMIC DNA]</scope>
    <source>
        <strain evidence="2">ATCC 23193 / DSM 2154 / NCIB 8452 / DL</strain>
    </source>
</reference>
<dbReference type="KEGG" id="dru:Desru_3473"/>
<dbReference type="AlphaFoldDB" id="F6DLN4"/>